<reference evidence="2 3" key="1">
    <citation type="submission" date="2023-12" db="EMBL/GenBank/DDBJ databases">
        <title>Baltic Sea Cyanobacteria.</title>
        <authorList>
            <person name="Delbaje E."/>
            <person name="Fewer D.P."/>
            <person name="Shishido T.K."/>
        </authorList>
    </citation>
    <scope>NUCLEOTIDE SEQUENCE [LARGE SCALE GENOMIC DNA]</scope>
    <source>
        <strain evidence="2 3">CCNP 1315</strain>
    </source>
</reference>
<dbReference type="Proteomes" id="UP001301728">
    <property type="component" value="Unassembled WGS sequence"/>
</dbReference>
<dbReference type="PROSITE" id="PS50887">
    <property type="entry name" value="GGDEF"/>
    <property type="match status" value="1"/>
</dbReference>
<keyword evidence="3" id="KW-1185">Reference proteome</keyword>
<dbReference type="EMBL" id="JAYGHT010000079">
    <property type="protein sequence ID" value="MEA5520384.1"/>
    <property type="molecule type" value="Genomic_DNA"/>
</dbReference>
<dbReference type="PANTHER" id="PTHR45138">
    <property type="entry name" value="REGULATORY COMPONENTS OF SENSORY TRANSDUCTION SYSTEM"/>
    <property type="match status" value="1"/>
</dbReference>
<keyword evidence="2" id="KW-0548">Nucleotidyltransferase</keyword>
<dbReference type="EC" id="2.7.7.65" evidence="2"/>
<keyword evidence="2" id="KW-0808">Transferase</keyword>
<name>A0ABU5TZX2_9CYAN</name>
<dbReference type="InterPro" id="IPR050469">
    <property type="entry name" value="Diguanylate_Cyclase"/>
</dbReference>
<proteinExistence type="predicted"/>
<dbReference type="NCBIfam" id="TIGR00254">
    <property type="entry name" value="GGDEF"/>
    <property type="match status" value="1"/>
</dbReference>
<dbReference type="RefSeq" id="WP_323222057.1">
    <property type="nucleotide sequence ID" value="NZ_JAYGHT010000079.1"/>
</dbReference>
<dbReference type="Pfam" id="PF00990">
    <property type="entry name" value="GGDEF"/>
    <property type="match status" value="1"/>
</dbReference>
<feature type="domain" description="GGDEF" evidence="1">
    <location>
        <begin position="1"/>
        <end position="45"/>
    </location>
</feature>
<sequence>MISISVGVAIFPKHGLTGEAVVRAADTALYQAKREGRDRVVVAHSIKLEE</sequence>
<protein>
    <submittedName>
        <fullName evidence="2">Diguanylate cyclase</fullName>
        <ecNumber evidence="2">2.7.7.65</ecNumber>
    </submittedName>
</protein>
<dbReference type="PANTHER" id="PTHR45138:SF9">
    <property type="entry name" value="DIGUANYLATE CYCLASE DGCM-RELATED"/>
    <property type="match status" value="1"/>
</dbReference>
<dbReference type="InterPro" id="IPR000160">
    <property type="entry name" value="GGDEF_dom"/>
</dbReference>
<evidence type="ECO:0000313" key="3">
    <source>
        <dbReference type="Proteomes" id="UP001301728"/>
    </source>
</evidence>
<organism evidence="2 3">
    <name type="scientific">Limnoraphis robusta CCNP1315</name>
    <dbReference type="NCBI Taxonomy" id="3110306"/>
    <lineage>
        <taxon>Bacteria</taxon>
        <taxon>Bacillati</taxon>
        <taxon>Cyanobacteriota</taxon>
        <taxon>Cyanophyceae</taxon>
        <taxon>Oscillatoriophycideae</taxon>
        <taxon>Oscillatoriales</taxon>
        <taxon>Sirenicapillariaceae</taxon>
        <taxon>Limnoraphis</taxon>
    </lineage>
</organism>
<dbReference type="SUPFAM" id="SSF55073">
    <property type="entry name" value="Nucleotide cyclase"/>
    <property type="match status" value="1"/>
</dbReference>
<accession>A0ABU5TZX2</accession>
<evidence type="ECO:0000313" key="2">
    <source>
        <dbReference type="EMBL" id="MEA5520384.1"/>
    </source>
</evidence>
<dbReference type="GO" id="GO:0052621">
    <property type="term" value="F:diguanylate cyclase activity"/>
    <property type="evidence" value="ECO:0007669"/>
    <property type="project" value="UniProtKB-EC"/>
</dbReference>
<gene>
    <name evidence="2" type="ORF">VB854_15650</name>
</gene>
<dbReference type="Gene3D" id="3.30.70.270">
    <property type="match status" value="1"/>
</dbReference>
<comment type="caution">
    <text evidence="2">The sequence shown here is derived from an EMBL/GenBank/DDBJ whole genome shotgun (WGS) entry which is preliminary data.</text>
</comment>
<dbReference type="InterPro" id="IPR029787">
    <property type="entry name" value="Nucleotide_cyclase"/>
</dbReference>
<dbReference type="InterPro" id="IPR043128">
    <property type="entry name" value="Rev_trsase/Diguanyl_cyclase"/>
</dbReference>
<evidence type="ECO:0000259" key="1">
    <source>
        <dbReference type="PROSITE" id="PS50887"/>
    </source>
</evidence>